<evidence type="ECO:0000256" key="5">
    <source>
        <dbReference type="ARBA" id="ARBA00022692"/>
    </source>
</evidence>
<evidence type="ECO:0000313" key="10">
    <source>
        <dbReference type="EMBL" id="SFQ25003.1"/>
    </source>
</evidence>
<keyword evidence="11" id="KW-1185">Reference proteome</keyword>
<dbReference type="InterPro" id="IPR047055">
    <property type="entry name" value="MotA-like"/>
</dbReference>
<dbReference type="InterPro" id="IPR002898">
    <property type="entry name" value="MotA_ExbB_proton_chnl"/>
</dbReference>
<organism evidence="10 11">
    <name type="scientific">Priestia endophytica DSM 13796</name>
    <dbReference type="NCBI Taxonomy" id="1121089"/>
    <lineage>
        <taxon>Bacteria</taxon>
        <taxon>Bacillati</taxon>
        <taxon>Bacillota</taxon>
        <taxon>Bacilli</taxon>
        <taxon>Bacillales</taxon>
        <taxon>Bacillaceae</taxon>
        <taxon>Priestia</taxon>
    </lineage>
</organism>
<keyword evidence="3" id="KW-0813">Transport</keyword>
<dbReference type="PROSITE" id="PS01307">
    <property type="entry name" value="MOTA"/>
    <property type="match status" value="1"/>
</dbReference>
<evidence type="ECO:0000259" key="9">
    <source>
        <dbReference type="Pfam" id="PF01618"/>
    </source>
</evidence>
<evidence type="ECO:0000256" key="2">
    <source>
        <dbReference type="ARBA" id="ARBA00008038"/>
    </source>
</evidence>
<evidence type="ECO:0000256" key="8">
    <source>
        <dbReference type="SAM" id="Phobius"/>
    </source>
</evidence>
<feature type="domain" description="MotA/TolQ/ExbB proton channel" evidence="9">
    <location>
        <begin position="107"/>
        <end position="220"/>
    </location>
</feature>
<dbReference type="PROSITE" id="PS51257">
    <property type="entry name" value="PROKAR_LIPOPROTEIN"/>
    <property type="match status" value="1"/>
</dbReference>
<proteinExistence type="inferred from homology"/>
<name>A0A1I5WZ45_9BACI</name>
<evidence type="ECO:0000256" key="3">
    <source>
        <dbReference type="ARBA" id="ARBA00022448"/>
    </source>
</evidence>
<feature type="transmembrane region" description="Helical" evidence="8">
    <location>
        <begin position="7"/>
        <end position="29"/>
    </location>
</feature>
<dbReference type="Proteomes" id="UP000182762">
    <property type="component" value="Unassembled WGS sequence"/>
</dbReference>
<dbReference type="Pfam" id="PF01618">
    <property type="entry name" value="MotA_ExbB"/>
    <property type="match status" value="1"/>
</dbReference>
<keyword evidence="7 8" id="KW-0472">Membrane</keyword>
<feature type="transmembrane region" description="Helical" evidence="8">
    <location>
        <begin position="154"/>
        <end position="174"/>
    </location>
</feature>
<dbReference type="InterPro" id="IPR000540">
    <property type="entry name" value="Flag_MotA_CS"/>
</dbReference>
<dbReference type="PANTHER" id="PTHR30433:SF2">
    <property type="entry name" value="MOTILITY PROTEIN A"/>
    <property type="match status" value="1"/>
</dbReference>
<dbReference type="RefSeq" id="WP_061802238.1">
    <property type="nucleotide sequence ID" value="NZ_FOXX01000001.1"/>
</dbReference>
<evidence type="ECO:0000256" key="1">
    <source>
        <dbReference type="ARBA" id="ARBA00004651"/>
    </source>
</evidence>
<keyword evidence="5 8" id="KW-0812">Transmembrane</keyword>
<protein>
    <submittedName>
        <fullName evidence="10">Chemotaxis protein MotA</fullName>
    </submittedName>
</protein>
<feature type="transmembrane region" description="Helical" evidence="8">
    <location>
        <begin position="186"/>
        <end position="205"/>
    </location>
</feature>
<dbReference type="GeneID" id="93709575"/>
<dbReference type="PANTHER" id="PTHR30433">
    <property type="entry name" value="CHEMOTAXIS PROTEIN MOTA"/>
    <property type="match status" value="1"/>
</dbReference>
<evidence type="ECO:0000256" key="4">
    <source>
        <dbReference type="ARBA" id="ARBA00022475"/>
    </source>
</evidence>
<reference evidence="10 11" key="1">
    <citation type="submission" date="2016-10" db="EMBL/GenBank/DDBJ databases">
        <authorList>
            <person name="Varghese N."/>
            <person name="Submissions S."/>
        </authorList>
    </citation>
    <scope>NUCLEOTIDE SEQUENCE [LARGE SCALE GENOMIC DNA]</scope>
    <source>
        <strain evidence="10 11">DSM 13796</strain>
    </source>
</reference>
<evidence type="ECO:0000256" key="7">
    <source>
        <dbReference type="ARBA" id="ARBA00023136"/>
    </source>
</evidence>
<evidence type="ECO:0000256" key="6">
    <source>
        <dbReference type="ARBA" id="ARBA00022989"/>
    </source>
</evidence>
<comment type="similarity">
    <text evidence="2">Belongs to the MotA family.</text>
</comment>
<keyword evidence="6 8" id="KW-1133">Transmembrane helix</keyword>
<comment type="caution">
    <text evidence="10">The sequence shown here is derived from an EMBL/GenBank/DDBJ whole genome shotgun (WGS) entry which is preliminary data.</text>
</comment>
<keyword evidence="4" id="KW-1003">Cell membrane</keyword>
<evidence type="ECO:0000313" key="11">
    <source>
        <dbReference type="Proteomes" id="UP000182762"/>
    </source>
</evidence>
<gene>
    <name evidence="10" type="ORF">SAMN02745910_00822</name>
</gene>
<accession>A0A1I5WZ45</accession>
<feature type="transmembrane region" description="Helical" evidence="8">
    <location>
        <begin position="35"/>
        <end position="56"/>
    </location>
</feature>
<sequence length="275" mass="30276">MKKYDILTPLGLVVGCAIIIFGVITSGGIENFFSLLNIPSFFIVLGGVLAGLFVSFRINELKKVGTIAKQAFRTQNFEPEPYVDLFVAFANKARKEGLLSLEAEMGDVEDRFLKKGILLAVDGVETDTIEEILNLEVDALEERHRKGRSIFEKAAEYAPAWGMIGTLIGLVLMLKNMDDPSLLGPNMAVALLTTLYGSLLANLVFQPLAAKLSLQTEQEIFLRQCVIEGVIGVQTGQNPGMVEERLAAFLSTEERLKRKKNKLEKGVQGVKEIEI</sequence>
<comment type="subcellular location">
    <subcellularLocation>
        <location evidence="1">Cell membrane</location>
        <topology evidence="1">Multi-pass membrane protein</topology>
    </subcellularLocation>
</comment>
<dbReference type="EMBL" id="FOXX01000001">
    <property type="protein sequence ID" value="SFQ25003.1"/>
    <property type="molecule type" value="Genomic_DNA"/>
</dbReference>